<evidence type="ECO:0000313" key="1">
    <source>
        <dbReference type="EMBL" id="GES10186.1"/>
    </source>
</evidence>
<comment type="caution">
    <text evidence="1">The sequence shown here is derived from an EMBL/GenBank/DDBJ whole genome shotgun (WGS) entry which is preliminary data.</text>
</comment>
<evidence type="ECO:0000313" key="2">
    <source>
        <dbReference type="Proteomes" id="UP000331127"/>
    </source>
</evidence>
<proteinExistence type="predicted"/>
<accession>A0A5M3WNK7</accession>
<keyword evidence="2" id="KW-1185">Reference proteome</keyword>
<organism evidence="1 2">
    <name type="scientific">Acrocarpospora macrocephala</name>
    <dbReference type="NCBI Taxonomy" id="150177"/>
    <lineage>
        <taxon>Bacteria</taxon>
        <taxon>Bacillati</taxon>
        <taxon>Actinomycetota</taxon>
        <taxon>Actinomycetes</taxon>
        <taxon>Streptosporangiales</taxon>
        <taxon>Streptosporangiaceae</taxon>
        <taxon>Acrocarpospora</taxon>
    </lineage>
</organism>
<gene>
    <name evidence="1" type="ORF">Amac_037830</name>
</gene>
<dbReference type="EMBL" id="BLAE01000019">
    <property type="protein sequence ID" value="GES10186.1"/>
    <property type="molecule type" value="Genomic_DNA"/>
</dbReference>
<sequence length="129" mass="14896">MTCGYGYVLRMEIPELADLIWLFEGQPKRNHEDLEWPLGLHSFSLKRGATEILFSLDPLAGEAFISLFVDVEEVAMLGNLRRLGRVSVEREPDYEGLTLWFDIDSQVPIKIQTKPSIRVSWYLKRLGAW</sequence>
<dbReference type="AlphaFoldDB" id="A0A5M3WNK7"/>
<protein>
    <submittedName>
        <fullName evidence="1">Uncharacterized protein</fullName>
    </submittedName>
</protein>
<name>A0A5M3WNK7_9ACTN</name>
<reference evidence="1 2" key="1">
    <citation type="submission" date="2019-10" db="EMBL/GenBank/DDBJ databases">
        <title>Whole genome shotgun sequence of Acrocarpospora macrocephala NBRC 16266.</title>
        <authorList>
            <person name="Ichikawa N."/>
            <person name="Kimura A."/>
            <person name="Kitahashi Y."/>
            <person name="Komaki H."/>
            <person name="Oguchi A."/>
        </authorList>
    </citation>
    <scope>NUCLEOTIDE SEQUENCE [LARGE SCALE GENOMIC DNA]</scope>
    <source>
        <strain evidence="1 2">NBRC 16266</strain>
    </source>
</reference>
<dbReference type="Proteomes" id="UP000331127">
    <property type="component" value="Unassembled WGS sequence"/>
</dbReference>